<dbReference type="AlphaFoldDB" id="A0AA41MDK9"/>
<proteinExistence type="inferred from homology"/>
<accession>A0AA41MDK9</accession>
<dbReference type="InterPro" id="IPR000308">
    <property type="entry name" value="14-3-3"/>
</dbReference>
<evidence type="ECO:0000313" key="3">
    <source>
        <dbReference type="EMBL" id="MBZ3869800.1"/>
    </source>
</evidence>
<gene>
    <name evidence="3" type="ORF">SUZIE_104805</name>
</gene>
<dbReference type="SUPFAM" id="SSF48445">
    <property type="entry name" value="14-3-3 protein"/>
    <property type="match status" value="1"/>
</dbReference>
<dbReference type="Pfam" id="PF00244">
    <property type="entry name" value="14-3-3"/>
    <property type="match status" value="1"/>
</dbReference>
<comment type="caution">
    <text evidence="3">The sequence shown here is derived from an EMBL/GenBank/DDBJ whole genome shotgun (WGS) entry which is preliminary data.</text>
</comment>
<evidence type="ECO:0000259" key="2">
    <source>
        <dbReference type="Pfam" id="PF00244"/>
    </source>
</evidence>
<reference evidence="3" key="1">
    <citation type="submission" date="2020-03" db="EMBL/GenBank/DDBJ databases">
        <title>Studies in the Genomics of Life Span.</title>
        <authorList>
            <person name="Glass D."/>
        </authorList>
    </citation>
    <scope>NUCLEOTIDE SEQUENCE</scope>
    <source>
        <strain evidence="3">SUZIE</strain>
        <tissue evidence="3">Muscle</tissue>
    </source>
</reference>
<dbReference type="InterPro" id="IPR023410">
    <property type="entry name" value="14-3-3_domain"/>
</dbReference>
<organism evidence="3 4">
    <name type="scientific">Sciurus carolinensis</name>
    <name type="common">Eastern gray squirrel</name>
    <dbReference type="NCBI Taxonomy" id="30640"/>
    <lineage>
        <taxon>Eukaryota</taxon>
        <taxon>Metazoa</taxon>
        <taxon>Chordata</taxon>
        <taxon>Craniata</taxon>
        <taxon>Vertebrata</taxon>
        <taxon>Euteleostomi</taxon>
        <taxon>Mammalia</taxon>
        <taxon>Eutheria</taxon>
        <taxon>Euarchontoglires</taxon>
        <taxon>Glires</taxon>
        <taxon>Rodentia</taxon>
        <taxon>Sciuromorpha</taxon>
        <taxon>Sciuridae</taxon>
        <taxon>Sciurinae</taxon>
        <taxon>Sciurini</taxon>
        <taxon>Sciurus</taxon>
    </lineage>
</organism>
<dbReference type="InterPro" id="IPR036815">
    <property type="entry name" value="14-3-3_dom_sf"/>
</dbReference>
<feature type="domain" description="14-3-3" evidence="2">
    <location>
        <begin position="1"/>
        <end position="112"/>
    </location>
</feature>
<dbReference type="Proteomes" id="UP001166674">
    <property type="component" value="Unassembled WGS sequence"/>
</dbReference>
<evidence type="ECO:0000256" key="1">
    <source>
        <dbReference type="ARBA" id="ARBA00006141"/>
    </source>
</evidence>
<sequence>MATCLKTVTQEDAELSSQELNPLFNFLRMWLKIRGLLRGKDTSNKKLQLIKNHQGAMESELRSINTIVLKLTDKYLMTIAANSESRIYLKMEGDYFQNLAEVALGDHKQSIDNSQGA</sequence>
<name>A0AA41MDK9_SCICA</name>
<dbReference type="PRINTS" id="PR00305">
    <property type="entry name" value="1433ZETA"/>
</dbReference>
<dbReference type="Gene3D" id="1.20.190.20">
    <property type="entry name" value="14-3-3 domain"/>
    <property type="match status" value="1"/>
</dbReference>
<protein>
    <submittedName>
        <fullName evidence="3">14-3-3 protein theta</fullName>
    </submittedName>
</protein>
<comment type="similarity">
    <text evidence="1">Belongs to the 14-3-3 family.</text>
</comment>
<evidence type="ECO:0000313" key="4">
    <source>
        <dbReference type="Proteomes" id="UP001166674"/>
    </source>
</evidence>
<keyword evidence="4" id="KW-1185">Reference proteome</keyword>
<dbReference type="PANTHER" id="PTHR18860">
    <property type="entry name" value="14-3-3 PROTEIN"/>
    <property type="match status" value="1"/>
</dbReference>
<dbReference type="EMBL" id="JAATJV010140799">
    <property type="protein sequence ID" value="MBZ3869800.1"/>
    <property type="molecule type" value="Genomic_DNA"/>
</dbReference>